<dbReference type="RefSeq" id="WP_161092647.1">
    <property type="nucleotide sequence ID" value="NZ_WWCV01000070.1"/>
</dbReference>
<dbReference type="AlphaFoldDB" id="A0A845HNZ2"/>
<evidence type="ECO:0000256" key="1">
    <source>
        <dbReference type="SAM" id="SignalP"/>
    </source>
</evidence>
<keyword evidence="1" id="KW-0732">Signal</keyword>
<keyword evidence="3" id="KW-1185">Reference proteome</keyword>
<proteinExistence type="predicted"/>
<feature type="chain" id="PRO_5032459668" evidence="1">
    <location>
        <begin position="23"/>
        <end position="182"/>
    </location>
</feature>
<comment type="caution">
    <text evidence="2">The sequence shown here is derived from an EMBL/GenBank/DDBJ whole genome shotgun (WGS) entry which is preliminary data.</text>
</comment>
<evidence type="ECO:0000313" key="2">
    <source>
        <dbReference type="EMBL" id="MYN20307.1"/>
    </source>
</evidence>
<reference evidence="2 3" key="1">
    <citation type="submission" date="2019-12" db="EMBL/GenBank/DDBJ databases">
        <title>Novel species isolated from a subtropical stream in China.</title>
        <authorList>
            <person name="Lu H."/>
        </authorList>
    </citation>
    <scope>NUCLEOTIDE SEQUENCE [LARGE SCALE GENOMIC DNA]</scope>
    <source>
        <strain evidence="2 3">FT107W</strain>
    </source>
</reference>
<evidence type="ECO:0000313" key="3">
    <source>
        <dbReference type="Proteomes" id="UP000484875"/>
    </source>
</evidence>
<feature type="signal peptide" evidence="1">
    <location>
        <begin position="1"/>
        <end position="22"/>
    </location>
</feature>
<organism evidence="2 3">
    <name type="scientific">Duganella vulcania</name>
    <dbReference type="NCBI Taxonomy" id="2692166"/>
    <lineage>
        <taxon>Bacteria</taxon>
        <taxon>Pseudomonadati</taxon>
        <taxon>Pseudomonadota</taxon>
        <taxon>Betaproteobacteria</taxon>
        <taxon>Burkholderiales</taxon>
        <taxon>Oxalobacteraceae</taxon>
        <taxon>Telluria group</taxon>
        <taxon>Duganella</taxon>
    </lineage>
</organism>
<accession>A0A845HNZ2</accession>
<dbReference type="Proteomes" id="UP000484875">
    <property type="component" value="Unassembled WGS sequence"/>
</dbReference>
<protein>
    <submittedName>
        <fullName evidence="2">Uncharacterized protein</fullName>
    </submittedName>
</protein>
<dbReference type="EMBL" id="WWCV01000070">
    <property type="protein sequence ID" value="MYN20307.1"/>
    <property type="molecule type" value="Genomic_DNA"/>
</dbReference>
<gene>
    <name evidence="2" type="ORF">GTP81_26555</name>
</gene>
<name>A0A845HNZ2_9BURK</name>
<sequence>MTWFKHMSALVLAVSMMAGGHAAPVRPVSAQAELRLKYGSNEVKAGDMVLHIVRGFVGNLSASGFDTFTVYVLPEKAEEPWLLVTAPAPKGIGFNLRNYETADANIQSISFYKDGGQLYAVEAVRNNVSGPGANLKKAGVDFHVYKFNQDWDVPMFNEEAVMHAKSQYQDASEALKKEFYLR</sequence>